<evidence type="ECO:0000259" key="2">
    <source>
        <dbReference type="SMART" id="SM00922"/>
    </source>
</evidence>
<evidence type="ECO:0000313" key="4">
    <source>
        <dbReference type="Proteomes" id="UP000008207"/>
    </source>
</evidence>
<dbReference type="InterPro" id="IPR036849">
    <property type="entry name" value="Enolase-like_C_sf"/>
</dbReference>
<organism evidence="3 4">
    <name type="scientific">Methylobacterium nodulans (strain LMG 21967 / CNCM I-2342 / ORS 2060)</name>
    <dbReference type="NCBI Taxonomy" id="460265"/>
    <lineage>
        <taxon>Bacteria</taxon>
        <taxon>Pseudomonadati</taxon>
        <taxon>Pseudomonadota</taxon>
        <taxon>Alphaproteobacteria</taxon>
        <taxon>Hyphomicrobiales</taxon>
        <taxon>Methylobacteriaceae</taxon>
        <taxon>Methylobacterium</taxon>
    </lineage>
</organism>
<dbReference type="Proteomes" id="UP000008207">
    <property type="component" value="Plasmid pMNOD02"/>
</dbReference>
<feature type="domain" description="Mandelate racemase/muconate lactonizing enzyme C-terminal" evidence="2">
    <location>
        <begin position="150"/>
        <end position="263"/>
    </location>
</feature>
<keyword evidence="4" id="KW-1185">Reference proteome</keyword>
<sequence>MMKIIKIETLEIELSGQCGIASWRPVFVRIHTDAGITGMGEVGLAYGTGTPAAAPMIRIIGERLVLGRDPNDTETIWEHMLRRSFWAEGGGPVVFGAMSAIDAALWDIKGKAAGLPVHRLLGAETPLPLRCYASQMQFGWEDISVLKNSPSEYRDTAQTARAQGYDCVKVSPIYVAPDGQRARNRGVFTPEFRKLARARMEAVRDGVGPDADIILELNSLTSTAGALQLAELFSDLGILFMEEPTHSNSPEAFVKVSSRSPIPLATGERLYTRWGFLPYLQAGSIDMIQPDMGLVGGVSEGIKIAHLAHAFDVGFQAHICGSPLATAIALQVEAAIPNLEIHEHHTFALKSCNRDLFEEDLQPVNGHLAVPTAPGFGMTLRKDAEKRMEISEVSLA</sequence>
<dbReference type="SFLD" id="SFLDS00001">
    <property type="entry name" value="Enolase"/>
    <property type="match status" value="1"/>
</dbReference>
<dbReference type="Pfam" id="PF13378">
    <property type="entry name" value="MR_MLE_C"/>
    <property type="match status" value="1"/>
</dbReference>
<dbReference type="HOGENOM" id="CLU_030273_3_2_5"/>
<proteinExistence type="predicted"/>
<keyword evidence="3" id="KW-0614">Plasmid</keyword>
<dbReference type="Gene3D" id="3.30.390.10">
    <property type="entry name" value="Enolase-like, N-terminal domain"/>
    <property type="match status" value="1"/>
</dbReference>
<keyword evidence="1" id="KW-0456">Lyase</keyword>
<dbReference type="SUPFAM" id="SSF54826">
    <property type="entry name" value="Enolase N-terminal domain-like"/>
    <property type="match status" value="1"/>
</dbReference>
<name>B8IXQ0_METNO</name>
<dbReference type="SUPFAM" id="SSF51604">
    <property type="entry name" value="Enolase C-terminal domain-like"/>
    <property type="match status" value="1"/>
</dbReference>
<evidence type="ECO:0000256" key="1">
    <source>
        <dbReference type="ARBA" id="ARBA00023239"/>
    </source>
</evidence>
<dbReference type="Pfam" id="PF02746">
    <property type="entry name" value="MR_MLE_N"/>
    <property type="match status" value="1"/>
</dbReference>
<dbReference type="PROSITE" id="PS00908">
    <property type="entry name" value="MR_MLE_1"/>
    <property type="match status" value="1"/>
</dbReference>
<dbReference type="InterPro" id="IPR034593">
    <property type="entry name" value="DgoD-like"/>
</dbReference>
<dbReference type="AlphaFoldDB" id="B8IXQ0"/>
<protein>
    <submittedName>
        <fullName evidence="3">Mandelate racemase/muconate lactonizing protein</fullName>
    </submittedName>
</protein>
<dbReference type="InterPro" id="IPR029065">
    <property type="entry name" value="Enolase_C-like"/>
</dbReference>
<dbReference type="EMBL" id="CP001351">
    <property type="protein sequence ID" value="ACL62882.1"/>
    <property type="molecule type" value="Genomic_DNA"/>
</dbReference>
<dbReference type="PANTHER" id="PTHR48080">
    <property type="entry name" value="D-GALACTONATE DEHYDRATASE-RELATED"/>
    <property type="match status" value="1"/>
</dbReference>
<gene>
    <name evidence="3" type="ordered locus">Mnod_7855</name>
</gene>
<dbReference type="InterPro" id="IPR029017">
    <property type="entry name" value="Enolase-like_N"/>
</dbReference>
<dbReference type="PANTHER" id="PTHR48080:SF2">
    <property type="entry name" value="D-GALACTONATE DEHYDRATASE"/>
    <property type="match status" value="1"/>
</dbReference>
<dbReference type="InterPro" id="IPR018110">
    <property type="entry name" value="Mandel_Rmase/mucon_lact_enz_CS"/>
</dbReference>
<dbReference type="SFLD" id="SFLDG00179">
    <property type="entry name" value="mandelate_racemase"/>
    <property type="match status" value="1"/>
</dbReference>
<evidence type="ECO:0000313" key="3">
    <source>
        <dbReference type="EMBL" id="ACL62882.1"/>
    </source>
</evidence>
<reference evidence="4" key="1">
    <citation type="submission" date="2009-01" db="EMBL/GenBank/DDBJ databases">
        <title>Complete sequence of plasmid 2 of Methylobacterium nodulans ORS 2060.</title>
        <authorList>
            <consortium name="US DOE Joint Genome Institute"/>
            <person name="Lucas S."/>
            <person name="Copeland A."/>
            <person name="Lapidus A."/>
            <person name="Glavina del Rio T."/>
            <person name="Dalin E."/>
            <person name="Tice H."/>
            <person name="Bruce D."/>
            <person name="Goodwin L."/>
            <person name="Pitluck S."/>
            <person name="Sims D."/>
            <person name="Brettin T."/>
            <person name="Detter J.C."/>
            <person name="Han C."/>
            <person name="Larimer F."/>
            <person name="Land M."/>
            <person name="Hauser L."/>
            <person name="Kyrpides N."/>
            <person name="Ivanova N."/>
            <person name="Marx C.J."/>
            <person name="Richardson P."/>
        </authorList>
    </citation>
    <scope>NUCLEOTIDE SEQUENCE [LARGE SCALE GENOMIC DNA]</scope>
    <source>
        <strain evidence="4">LMG 21967 / CNCM I-2342 / ORS 2060</strain>
        <plasmid evidence="4">Plasmid pMNOD02</plasmid>
    </source>
</reference>
<dbReference type="Gene3D" id="3.20.20.120">
    <property type="entry name" value="Enolase-like C-terminal domain"/>
    <property type="match status" value="1"/>
</dbReference>
<dbReference type="InterPro" id="IPR013342">
    <property type="entry name" value="Mandelate_racemase_C"/>
</dbReference>
<accession>B8IXQ0</accession>
<dbReference type="InterPro" id="IPR013341">
    <property type="entry name" value="Mandelate_racemase_N_dom"/>
</dbReference>
<dbReference type="SMART" id="SM00922">
    <property type="entry name" value="MR_MLE"/>
    <property type="match status" value="1"/>
</dbReference>
<geneLocation type="plasmid" evidence="3 4">
    <name>pMNOD02</name>
</geneLocation>
<dbReference type="KEGG" id="mno:Mnod_7855"/>
<dbReference type="GO" id="GO:0009063">
    <property type="term" value="P:amino acid catabolic process"/>
    <property type="evidence" value="ECO:0007669"/>
    <property type="project" value="InterPro"/>
</dbReference>
<dbReference type="GO" id="GO:0016829">
    <property type="term" value="F:lyase activity"/>
    <property type="evidence" value="ECO:0007669"/>
    <property type="project" value="UniProtKB-KW"/>
</dbReference>
<dbReference type="GO" id="GO:0000287">
    <property type="term" value="F:magnesium ion binding"/>
    <property type="evidence" value="ECO:0007669"/>
    <property type="project" value="UniProtKB-ARBA"/>
</dbReference>
<dbReference type="CDD" id="cd03316">
    <property type="entry name" value="MR_like"/>
    <property type="match status" value="1"/>
</dbReference>